<comment type="subunit">
    <text evidence="3">Homopentamer.</text>
</comment>
<dbReference type="InterPro" id="IPR003481">
    <property type="entry name" value="FliD_N"/>
</dbReference>
<keyword evidence="4" id="KW-0975">Bacterial flagellum</keyword>
<feature type="coiled-coil region" evidence="7">
    <location>
        <begin position="41"/>
        <end position="68"/>
    </location>
</feature>
<dbReference type="AlphaFoldDB" id="X1MF24"/>
<evidence type="ECO:0000313" key="9">
    <source>
        <dbReference type="EMBL" id="GAI29868.1"/>
    </source>
</evidence>
<feature type="domain" description="Flagellar hook-associated protein 2 N-terminal" evidence="8">
    <location>
        <begin position="12"/>
        <end position="107"/>
    </location>
</feature>
<dbReference type="InterPro" id="IPR040026">
    <property type="entry name" value="FliD"/>
</dbReference>
<gene>
    <name evidence="9" type="ORF">S06H3_30568</name>
</gene>
<sequence>MTAPISFTGLATGIDTDAVIQSLLDVQRRPIKRLQGKSEVLALKREALRDVNNQLLNLQNEALTLRLESTFSSRTTSSSDESKLQATATFSAVKTNHRVKITQLAQEAIVNSHRYLSQARVLGTNTVGINILGGTSRTNAPGAGRIKGGVVLEPTDTLGSLGLA</sequence>
<proteinExistence type="inferred from homology"/>
<name>X1MF24_9ZZZZ</name>
<dbReference type="GO" id="GO:0009424">
    <property type="term" value="C:bacterial-type flagellum hook"/>
    <property type="evidence" value="ECO:0007669"/>
    <property type="project" value="InterPro"/>
</dbReference>
<organism evidence="9">
    <name type="scientific">marine sediment metagenome</name>
    <dbReference type="NCBI Taxonomy" id="412755"/>
    <lineage>
        <taxon>unclassified sequences</taxon>
        <taxon>metagenomes</taxon>
        <taxon>ecological metagenomes</taxon>
    </lineage>
</organism>
<accession>X1MF24</accession>
<keyword evidence="7" id="KW-0175">Coiled coil</keyword>
<dbReference type="Pfam" id="PF02465">
    <property type="entry name" value="FliD_N"/>
    <property type="match status" value="1"/>
</dbReference>
<protein>
    <recommendedName>
        <fullName evidence="6">Filament cap protein</fullName>
    </recommendedName>
    <alternativeName>
        <fullName evidence="5">Flagellar cap protein</fullName>
    </alternativeName>
</protein>
<reference evidence="9" key="1">
    <citation type="journal article" date="2014" name="Front. Microbiol.">
        <title>High frequency of phylogenetically diverse reductive dehalogenase-homologous genes in deep subseafloor sedimentary metagenomes.</title>
        <authorList>
            <person name="Kawai M."/>
            <person name="Futagami T."/>
            <person name="Toyoda A."/>
            <person name="Takaki Y."/>
            <person name="Nishi S."/>
            <person name="Hori S."/>
            <person name="Arai W."/>
            <person name="Tsubouchi T."/>
            <person name="Morono Y."/>
            <person name="Uchiyama I."/>
            <person name="Ito T."/>
            <person name="Fujiyama A."/>
            <person name="Inagaki F."/>
            <person name="Takami H."/>
        </authorList>
    </citation>
    <scope>NUCLEOTIDE SEQUENCE</scope>
    <source>
        <strain evidence="9">Expedition CK06-06</strain>
    </source>
</reference>
<comment type="subcellular location">
    <subcellularLocation>
        <location evidence="1">Bacterial flagellum</location>
    </subcellularLocation>
</comment>
<evidence type="ECO:0000256" key="6">
    <source>
        <dbReference type="ARBA" id="ARBA00033192"/>
    </source>
</evidence>
<evidence type="ECO:0000256" key="1">
    <source>
        <dbReference type="ARBA" id="ARBA00004365"/>
    </source>
</evidence>
<dbReference type="GO" id="GO:0009421">
    <property type="term" value="C:bacterial-type flagellum filament cap"/>
    <property type="evidence" value="ECO:0007669"/>
    <property type="project" value="InterPro"/>
</dbReference>
<evidence type="ECO:0000256" key="2">
    <source>
        <dbReference type="ARBA" id="ARBA00009764"/>
    </source>
</evidence>
<dbReference type="EMBL" id="BARV01018009">
    <property type="protein sequence ID" value="GAI29868.1"/>
    <property type="molecule type" value="Genomic_DNA"/>
</dbReference>
<evidence type="ECO:0000259" key="8">
    <source>
        <dbReference type="Pfam" id="PF02465"/>
    </source>
</evidence>
<evidence type="ECO:0000256" key="5">
    <source>
        <dbReference type="ARBA" id="ARBA00033074"/>
    </source>
</evidence>
<dbReference type="GO" id="GO:0071973">
    <property type="term" value="P:bacterial-type flagellum-dependent cell motility"/>
    <property type="evidence" value="ECO:0007669"/>
    <property type="project" value="TreeGrafter"/>
</dbReference>
<feature type="non-terminal residue" evidence="9">
    <location>
        <position position="164"/>
    </location>
</feature>
<evidence type="ECO:0000256" key="7">
    <source>
        <dbReference type="SAM" id="Coils"/>
    </source>
</evidence>
<evidence type="ECO:0000256" key="4">
    <source>
        <dbReference type="ARBA" id="ARBA00023143"/>
    </source>
</evidence>
<dbReference type="PANTHER" id="PTHR30288:SF0">
    <property type="entry name" value="FLAGELLAR HOOK-ASSOCIATED PROTEIN 2"/>
    <property type="match status" value="1"/>
</dbReference>
<dbReference type="PANTHER" id="PTHR30288">
    <property type="entry name" value="FLAGELLAR CAP/ASSEMBLY PROTEIN FLID"/>
    <property type="match status" value="1"/>
</dbReference>
<comment type="caution">
    <text evidence="9">The sequence shown here is derived from an EMBL/GenBank/DDBJ whole genome shotgun (WGS) entry which is preliminary data.</text>
</comment>
<evidence type="ECO:0000256" key="3">
    <source>
        <dbReference type="ARBA" id="ARBA00011255"/>
    </source>
</evidence>
<comment type="similarity">
    <text evidence="2">Belongs to the FliD family.</text>
</comment>